<accession>A0A948T2M2</accession>
<proteinExistence type="predicted"/>
<feature type="transmembrane region" description="Helical" evidence="1">
    <location>
        <begin position="384"/>
        <end position="403"/>
    </location>
</feature>
<feature type="transmembrane region" description="Helical" evidence="1">
    <location>
        <begin position="233"/>
        <end position="256"/>
    </location>
</feature>
<dbReference type="EMBL" id="JAHLFP010000041">
    <property type="protein sequence ID" value="MBU3806268.1"/>
    <property type="molecule type" value="Genomic_DNA"/>
</dbReference>
<comment type="caution">
    <text evidence="2">The sequence shown here is derived from an EMBL/GenBank/DDBJ whole genome shotgun (WGS) entry which is preliminary data.</text>
</comment>
<feature type="transmembrane region" description="Helical" evidence="1">
    <location>
        <begin position="353"/>
        <end position="372"/>
    </location>
</feature>
<gene>
    <name evidence="2" type="ORF">H9882_05180</name>
</gene>
<protein>
    <submittedName>
        <fullName evidence="2">YfhO family protein</fullName>
    </submittedName>
</protein>
<feature type="transmembrane region" description="Helical" evidence="1">
    <location>
        <begin position="158"/>
        <end position="176"/>
    </location>
</feature>
<feature type="transmembrane region" description="Helical" evidence="1">
    <location>
        <begin position="811"/>
        <end position="830"/>
    </location>
</feature>
<organism evidence="2 3">
    <name type="scientific">Candidatus Allofournierella pullistercoris</name>
    <dbReference type="NCBI Taxonomy" id="2838597"/>
    <lineage>
        <taxon>Bacteria</taxon>
        <taxon>Bacillati</taxon>
        <taxon>Bacillota</taxon>
        <taxon>Clostridia</taxon>
        <taxon>Eubacteriales</taxon>
        <taxon>Oscillospiraceae</taxon>
        <taxon>Allofournierella</taxon>
    </lineage>
</organism>
<dbReference type="AlphaFoldDB" id="A0A948T2M2"/>
<evidence type="ECO:0000313" key="2">
    <source>
        <dbReference type="EMBL" id="MBU3806268.1"/>
    </source>
</evidence>
<dbReference type="PANTHER" id="PTHR38454">
    <property type="entry name" value="INTEGRAL MEMBRANE PROTEIN-RELATED"/>
    <property type="match status" value="1"/>
</dbReference>
<dbReference type="InterPro" id="IPR018580">
    <property type="entry name" value="Uncharacterised_YfhO"/>
</dbReference>
<feature type="transmembrane region" description="Helical" evidence="1">
    <location>
        <begin position="182"/>
        <end position="212"/>
    </location>
</feature>
<dbReference type="PANTHER" id="PTHR38454:SF1">
    <property type="entry name" value="INTEGRAL MEMBRANE PROTEIN"/>
    <property type="match status" value="1"/>
</dbReference>
<feature type="transmembrane region" description="Helical" evidence="1">
    <location>
        <begin position="409"/>
        <end position="425"/>
    </location>
</feature>
<feature type="transmembrane region" description="Helical" evidence="1">
    <location>
        <begin position="78"/>
        <end position="96"/>
    </location>
</feature>
<dbReference type="Proteomes" id="UP000713596">
    <property type="component" value="Unassembled WGS sequence"/>
</dbReference>
<feature type="transmembrane region" description="Helical" evidence="1">
    <location>
        <begin position="12"/>
        <end position="34"/>
    </location>
</feature>
<feature type="transmembrane region" description="Helical" evidence="1">
    <location>
        <begin position="103"/>
        <end position="124"/>
    </location>
</feature>
<dbReference type="Pfam" id="PF09586">
    <property type="entry name" value="YfhO"/>
    <property type="match status" value="1"/>
</dbReference>
<reference evidence="2" key="2">
    <citation type="submission" date="2021-04" db="EMBL/GenBank/DDBJ databases">
        <authorList>
            <person name="Gilroy R."/>
        </authorList>
    </citation>
    <scope>NUCLEOTIDE SEQUENCE</scope>
    <source>
        <strain evidence="2">B5_2728</strain>
    </source>
</reference>
<evidence type="ECO:0000256" key="1">
    <source>
        <dbReference type="SAM" id="Phobius"/>
    </source>
</evidence>
<reference evidence="2" key="1">
    <citation type="journal article" date="2021" name="PeerJ">
        <title>Extensive microbial diversity within the chicken gut microbiome revealed by metagenomics and culture.</title>
        <authorList>
            <person name="Gilroy R."/>
            <person name="Ravi A."/>
            <person name="Getino M."/>
            <person name="Pursley I."/>
            <person name="Horton D.L."/>
            <person name="Alikhan N.F."/>
            <person name="Baker D."/>
            <person name="Gharbi K."/>
            <person name="Hall N."/>
            <person name="Watson M."/>
            <person name="Adriaenssens E.M."/>
            <person name="Foster-Nyarko E."/>
            <person name="Jarju S."/>
            <person name="Secka A."/>
            <person name="Antonio M."/>
            <person name="Oren A."/>
            <person name="Chaudhuri R.R."/>
            <person name="La Ragione R."/>
            <person name="Hildebrand F."/>
            <person name="Pallen M.J."/>
        </authorList>
    </citation>
    <scope>NUCLEOTIDE SEQUENCE</scope>
    <source>
        <strain evidence="2">B5_2728</strain>
    </source>
</reference>
<sequence>MNKMQKNWHWYALAFAVPIALFVVFLMWSGIYPFGGISNFRDDLEIQYADYFAFYRNVLLGNGELSYSFTKSLGGPLVALWGYYLASPFNLLIVFFKPEQIQLFVFTITTLKLGLCGLTFYLFARYKFPKAQSYVLLFLSCAYAFTQYNVGQMANLNWLDGVYMLPLMLMGVTKYIREQKRTLFFVSTACSIIFNWYTGYMNCIFVMLYFLCEQCLADYQDKTLSIKGMFKKTTQFALLEILSVLLSMATFLPVLLGQAGGRTFAEGIFEFRTNGSLLEILNGFIIGSANPSRNITLFCSILLLLFATYFFWDKQIEKPRKIALGSLLGVMVASLFFWPLENIWCGFQIESSYAYRFLYLAILVLILMAGTVLEHFDALERKPLFQVTAGLIGLFLILDLLGGFDTKQLWVQLALLIIYCLLATVRKTARFKKTLAILCIFALFFGELSWNAKMVSGWAYTYDAAHTVSYIGNEQKLVNQIKASDPGFYRMEKTLNRDYNYSHNSFYSNESMAFNTFGIQHYSSTYDRITADFTKNLGYSSDSFPSFYHAPILPADSLLGVKYLLSEKEYDGFLPLEGMSSYNEKVVYQNPYALPLAFSSSADILENTSAQATDAFDYMNQIYSRILGYDVTLFAPCTDYEIVEKAGRVTYHFDSTDQDEILFVSLKATDLDVSLYWDDAFVTQYRTGWLNHDVLPLGNRGQTHQLRLDNLPQDGQVNIYSLRLSEFEGIIQAIQQQSHVSDIQVENGNVRLTTSGSQDGYVLLTIPYDEGWRITVNGQPVSAQMATDALTAIPVPQGEAVVTMDYQLKGVSAGIGLTVVSAVIFVAWQLKVQSKKKSLKASV</sequence>
<evidence type="ECO:0000313" key="3">
    <source>
        <dbReference type="Proteomes" id="UP000713596"/>
    </source>
</evidence>
<keyword evidence="1" id="KW-1133">Transmembrane helix</keyword>
<keyword evidence="1" id="KW-0472">Membrane</keyword>
<name>A0A948T2M2_9FIRM</name>
<keyword evidence="1" id="KW-0812">Transmembrane</keyword>
<feature type="transmembrane region" description="Helical" evidence="1">
    <location>
        <begin position="295"/>
        <end position="312"/>
    </location>
</feature>
<feature type="transmembrane region" description="Helical" evidence="1">
    <location>
        <begin position="324"/>
        <end position="341"/>
    </location>
</feature>